<dbReference type="GO" id="GO:0005096">
    <property type="term" value="F:GTPase activator activity"/>
    <property type="evidence" value="ECO:0007669"/>
    <property type="project" value="TreeGrafter"/>
</dbReference>
<proteinExistence type="predicted"/>
<evidence type="ECO:0000313" key="4">
    <source>
        <dbReference type="Proteomes" id="UP001142055"/>
    </source>
</evidence>
<feature type="region of interest" description="Disordered" evidence="1">
    <location>
        <begin position="1046"/>
        <end position="1114"/>
    </location>
</feature>
<dbReference type="EMBL" id="JAPWDV010000004">
    <property type="protein sequence ID" value="KAJ6215444.1"/>
    <property type="molecule type" value="Genomic_DNA"/>
</dbReference>
<dbReference type="PANTHER" id="PTHR23179">
    <property type="entry name" value="T-CELL ACTIVATION RHO GTPASE ACTIVATING PROTEIN-RELATED"/>
    <property type="match status" value="1"/>
</dbReference>
<feature type="compositionally biased region" description="Polar residues" evidence="1">
    <location>
        <begin position="818"/>
        <end position="827"/>
    </location>
</feature>
<evidence type="ECO:0000259" key="2">
    <source>
        <dbReference type="PROSITE" id="PS50238"/>
    </source>
</evidence>
<dbReference type="Proteomes" id="UP001142055">
    <property type="component" value="Chromosome 4"/>
</dbReference>
<dbReference type="CDD" id="cd00159">
    <property type="entry name" value="RhoGAP"/>
    <property type="match status" value="1"/>
</dbReference>
<feature type="region of interest" description="Disordered" evidence="1">
    <location>
        <begin position="812"/>
        <end position="831"/>
    </location>
</feature>
<dbReference type="PROSITE" id="PS50238">
    <property type="entry name" value="RHOGAP"/>
    <property type="match status" value="1"/>
</dbReference>
<feature type="compositionally biased region" description="Polar residues" evidence="1">
    <location>
        <begin position="416"/>
        <end position="433"/>
    </location>
</feature>
<feature type="compositionally biased region" description="Low complexity" evidence="1">
    <location>
        <begin position="1048"/>
        <end position="1058"/>
    </location>
</feature>
<feature type="compositionally biased region" description="Basic residues" evidence="1">
    <location>
        <begin position="87"/>
        <end position="99"/>
    </location>
</feature>
<feature type="domain" description="Rho-GAP" evidence="2">
    <location>
        <begin position="519"/>
        <end position="773"/>
    </location>
</feature>
<dbReference type="Pfam" id="PF00620">
    <property type="entry name" value="RhoGAP"/>
    <property type="match status" value="1"/>
</dbReference>
<feature type="compositionally biased region" description="Low complexity" evidence="1">
    <location>
        <begin position="1089"/>
        <end position="1101"/>
    </location>
</feature>
<name>A0A9Q0LXT6_BLOTA</name>
<feature type="region of interest" description="Disordered" evidence="1">
    <location>
        <begin position="414"/>
        <end position="433"/>
    </location>
</feature>
<dbReference type="AlphaFoldDB" id="A0A9Q0LXT6"/>
<evidence type="ECO:0000256" key="1">
    <source>
        <dbReference type="SAM" id="MobiDB-lite"/>
    </source>
</evidence>
<sequence>MSNIEWNLWNGEKASTMNQRRLHQSELSIDSDCFSFDETKSCGIVSPSPDLNNNLNDANDECDKSSYVNIENDEPIPEHGMNYSSKASRRQHQHQHQNHRRHFSCLNYLINRNELTRPMMVCLPSIQMIDQQQIIVECDRMWKHKIFNNDHNIVTRSIIMSNHNINVKQFNMKHLQLWLSITIEINSIENDYFFYIIDFKRKNGQQHDRKMFQIYYNRLNEMIDRNRSSLFTLSNETIITTTNDTNSDINNQMVHSLCTDANVRSKLSRYNAIHLDQTMERSEYSIHKFFQIIDQNYENIPLKSFRFILMYHYPSNGLPSLVHKSTSSSIDSGFEHFHHLNSYICRHQRLLDPFDRIPILIPINNNCKTIGGRKKSTKESEEQEFVFSTYNLTNSDIVNVADDEDDDVFLLVNLPNDENNSSDQGKSKSISTHDLSTSCHEQCLRKTTLNDNDKDNNKKEKFDEVLTDDRRRSSMLTRSAASIVSFFSGLAHKSSQSQSLQSDRTESPKQTETLFGNSIQLDNQRELPSTIKFLLSTIMKPNICQTEGIFRRPGLLREVRELRTLIESAHDGDHSSWKRLNDLQSQFNSLTYSSVLKQYLRELPDPLLSSSRSDEWISIANTIKEQTAEQLDKQLIIDKIRSQLSIDGTDSPISSSTIMLKYLLSMFYQIAKIPETKMTSDSLAVCVAPTLFKSNPYIDKMAKTMKKNDTKTSTIPTHPPTQMKRRSLWDIVRTTMHKEMDKQPETMVQTNMDNYKLIGQLIAFMIDNIDEIFADKSAETKPNELIFNLTNDESDESDEPDINNENLVNEQRQEQFTEENIPSSTPIKSDESMRKNTFNVSVQIENDFNVSMAMSNCCNDESMNQLETSHFDHSYKEQFSQTFETFRSKLEQQKERIKDEARHPMTISTIDTIDHLNSPTKDECLIEPNESQYHQMVLSDEIVERKRYNSKTSEQSASNQIIKLQRRKVRNVLSSEEIANKMKEYGFVDDDDEDKTPKSNFFKNNLIKKFSKILTFKKTSGILEFNSSKTSSNIYPVGKLMQLHSKTNMNNNNNNNNNRRPSVIGCSSPFRRSNRKRTLKRQSQSIHILKQSQRSQQQKLKIFSQESMTESSKL</sequence>
<organism evidence="3 4">
    <name type="scientific">Blomia tropicalis</name>
    <name type="common">Mite</name>
    <dbReference type="NCBI Taxonomy" id="40697"/>
    <lineage>
        <taxon>Eukaryota</taxon>
        <taxon>Metazoa</taxon>
        <taxon>Ecdysozoa</taxon>
        <taxon>Arthropoda</taxon>
        <taxon>Chelicerata</taxon>
        <taxon>Arachnida</taxon>
        <taxon>Acari</taxon>
        <taxon>Acariformes</taxon>
        <taxon>Sarcoptiformes</taxon>
        <taxon>Astigmata</taxon>
        <taxon>Glycyphagoidea</taxon>
        <taxon>Echimyopodidae</taxon>
        <taxon>Blomia</taxon>
    </lineage>
</organism>
<accession>A0A9Q0LXT6</accession>
<evidence type="ECO:0000313" key="3">
    <source>
        <dbReference type="EMBL" id="KAJ6215444.1"/>
    </source>
</evidence>
<dbReference type="SMART" id="SM00324">
    <property type="entry name" value="RhoGAP"/>
    <property type="match status" value="1"/>
</dbReference>
<feature type="compositionally biased region" description="Polar residues" evidence="1">
    <location>
        <begin position="1104"/>
        <end position="1114"/>
    </location>
</feature>
<dbReference type="Gene3D" id="1.10.555.10">
    <property type="entry name" value="Rho GTPase activation protein"/>
    <property type="match status" value="1"/>
</dbReference>
<feature type="region of interest" description="Disordered" evidence="1">
    <location>
        <begin position="495"/>
        <end position="517"/>
    </location>
</feature>
<dbReference type="PANTHER" id="PTHR23179:SF3">
    <property type="entry name" value="RHO GTPASE-ACTIVATING PROTEIN 20"/>
    <property type="match status" value="1"/>
</dbReference>
<reference evidence="3" key="1">
    <citation type="submission" date="2022-12" db="EMBL/GenBank/DDBJ databases">
        <title>Genome assemblies of Blomia tropicalis.</title>
        <authorList>
            <person name="Cui Y."/>
        </authorList>
    </citation>
    <scope>NUCLEOTIDE SEQUENCE</scope>
    <source>
        <tissue evidence="3">Adult mites</tissue>
    </source>
</reference>
<feature type="region of interest" description="Disordered" evidence="1">
    <location>
        <begin position="71"/>
        <end position="99"/>
    </location>
</feature>
<comment type="caution">
    <text evidence="3">The sequence shown here is derived from an EMBL/GenBank/DDBJ whole genome shotgun (WGS) entry which is preliminary data.</text>
</comment>
<dbReference type="GO" id="GO:0007165">
    <property type="term" value="P:signal transduction"/>
    <property type="evidence" value="ECO:0007669"/>
    <property type="project" value="InterPro"/>
</dbReference>
<gene>
    <name evidence="3" type="ORF">RDWZM_009944</name>
</gene>
<dbReference type="InterPro" id="IPR008936">
    <property type="entry name" value="Rho_GTPase_activation_prot"/>
</dbReference>
<dbReference type="InterPro" id="IPR000198">
    <property type="entry name" value="RhoGAP_dom"/>
</dbReference>
<keyword evidence="4" id="KW-1185">Reference proteome</keyword>
<protein>
    <recommendedName>
        <fullName evidence="2">Rho-GAP domain-containing protein</fullName>
    </recommendedName>
</protein>
<dbReference type="SUPFAM" id="SSF48350">
    <property type="entry name" value="GTPase activation domain, GAP"/>
    <property type="match status" value="1"/>
</dbReference>